<sequence length="1002" mass="110071">MSFTHDIDNDEGLFPFDAYEPLKVVSLLKDTSRESRIDSVSSCRDHITALHPDPNRMSDYYQDHPSSGSMQEVAIPDPKGKGISHPSEPMPIITRAVLDNELDLFAMSFGSAGSSSRVVDPALALSFYTPQMEDFHSEIVELDDNDEPMSSSSSKGKARELPPSIPPLSFTPTEFSYGSPEWPSITGSSSYGSNYSGAAEPEPSSAISSSDTGVLGSPPSSPVQVEVPHCSLLRAHSLSNLSTRSRRSLSNVSISKVKLKLGGTKTPSNLARKLLLKKRDTASPPSSPLSTSPDIDHDTTTEVILANSQMLEQRGGFLRWTKDPRPRTPLASPVVETDAVWGTLHTVPRSPRPNDPYPLRTKGRSYSSPLPLPPSVFDIVPLAPADIFAPPPIITPCYFDHWLPRELKLQVFRTLVQLHEAEHEKRLTNGKWTAIKAGSSRNRWTGREKGLRELFKMSRVCRSWQILVFDGQLWAKLDLRSFPNLSSTSLSRISRIAGGFIKDLDLSGHADLLPSTLLELTEQLCGSPPTLGINPHTQLTTINLQGCSHLTTRSLHNILLRSPFLQKLCLKGLTAVTNTTCDVLAIYCPHLVSLNMSRCPNMTGEGVLSVASAAVRRGEHMHLKELRLAGLKRVTDAMMAALGRAAPLLEVLDLSGARDLHNSAIDAFVACTEADSAHLQCVQLTSREAGRDPSDYTSRYWRRVTHLRHLNLSSCILLTDHACSHLAHAVPKLEFLELASIGPELRDDGLIRLLNTTPFIRRIDLEDATEISDDLLLAVTPSQVQVSSSSPPLSLSSRPSPPPEPGHALEQLIISYANINNEALMELVRNCTHLRILEADNTRMSGLVLREFVELAQSRKIADARIVAVDCRGIGEYAVKELTERTRPRLGWRSWHAGELAYLDGRDEEGLNVGQDECDENKVVVKTFYSWQTVDAVQAARKKRKPGSKRGMNSSRNGSASSDALSSSGRARWWSPSGRRSSGPNTPTLLDMNGDRDGCTIM</sequence>
<feature type="region of interest" description="Disordered" evidence="1">
    <location>
        <begin position="277"/>
        <end position="296"/>
    </location>
</feature>
<organism evidence="3 4">
    <name type="scientific">Somion occarium</name>
    <dbReference type="NCBI Taxonomy" id="3059160"/>
    <lineage>
        <taxon>Eukaryota</taxon>
        <taxon>Fungi</taxon>
        <taxon>Dikarya</taxon>
        <taxon>Basidiomycota</taxon>
        <taxon>Agaricomycotina</taxon>
        <taxon>Agaricomycetes</taxon>
        <taxon>Polyporales</taxon>
        <taxon>Cerrenaceae</taxon>
        <taxon>Somion</taxon>
    </lineage>
</organism>
<dbReference type="InterPro" id="IPR036047">
    <property type="entry name" value="F-box-like_dom_sf"/>
</dbReference>
<gene>
    <name evidence="3" type="ORF">GFSPODELE1_LOCUS286</name>
</gene>
<dbReference type="Proteomes" id="UP001497453">
    <property type="component" value="Chromosome 1"/>
</dbReference>
<dbReference type="EMBL" id="OZ037944">
    <property type="protein sequence ID" value="CAL1694408.1"/>
    <property type="molecule type" value="Genomic_DNA"/>
</dbReference>
<feature type="compositionally biased region" description="Low complexity" evidence="1">
    <location>
        <begin position="786"/>
        <end position="798"/>
    </location>
</feature>
<name>A0ABP1CI91_9APHY</name>
<dbReference type="InterPro" id="IPR032675">
    <property type="entry name" value="LRR_dom_sf"/>
</dbReference>
<feature type="region of interest" description="Disordered" evidence="1">
    <location>
        <begin position="786"/>
        <end position="807"/>
    </location>
</feature>
<feature type="compositionally biased region" description="Low complexity" evidence="1">
    <location>
        <begin position="950"/>
        <end position="984"/>
    </location>
</feature>
<dbReference type="Pfam" id="PF12937">
    <property type="entry name" value="F-box-like"/>
    <property type="match status" value="1"/>
</dbReference>
<accession>A0ABP1CI91</accession>
<feature type="domain" description="F-box" evidence="2">
    <location>
        <begin position="451"/>
        <end position="480"/>
    </location>
</feature>
<feature type="compositionally biased region" description="Basic and acidic residues" evidence="1">
    <location>
        <begin position="993"/>
        <end position="1002"/>
    </location>
</feature>
<evidence type="ECO:0000256" key="1">
    <source>
        <dbReference type="SAM" id="MobiDB-lite"/>
    </source>
</evidence>
<feature type="region of interest" description="Disordered" evidence="1">
    <location>
        <begin position="144"/>
        <end position="172"/>
    </location>
</feature>
<keyword evidence="4" id="KW-1185">Reference proteome</keyword>
<dbReference type="InterPro" id="IPR006553">
    <property type="entry name" value="Leu-rich_rpt_Cys-con_subtyp"/>
</dbReference>
<reference evidence="4" key="1">
    <citation type="submission" date="2024-04" db="EMBL/GenBank/DDBJ databases">
        <authorList>
            <person name="Shaw F."/>
            <person name="Minotto A."/>
        </authorList>
    </citation>
    <scope>NUCLEOTIDE SEQUENCE [LARGE SCALE GENOMIC DNA]</scope>
</reference>
<dbReference type="PANTHER" id="PTHR13318">
    <property type="entry name" value="PARTNER OF PAIRED, ISOFORM B-RELATED"/>
    <property type="match status" value="1"/>
</dbReference>
<evidence type="ECO:0000259" key="2">
    <source>
        <dbReference type="Pfam" id="PF12937"/>
    </source>
</evidence>
<dbReference type="InterPro" id="IPR001810">
    <property type="entry name" value="F-box_dom"/>
</dbReference>
<evidence type="ECO:0000313" key="4">
    <source>
        <dbReference type="Proteomes" id="UP001497453"/>
    </source>
</evidence>
<dbReference type="SUPFAM" id="SSF52047">
    <property type="entry name" value="RNI-like"/>
    <property type="match status" value="1"/>
</dbReference>
<protein>
    <recommendedName>
        <fullName evidence="2">F-box domain-containing protein</fullName>
    </recommendedName>
</protein>
<feature type="region of interest" description="Disordered" evidence="1">
    <location>
        <begin position="939"/>
        <end position="1002"/>
    </location>
</feature>
<dbReference type="SUPFAM" id="SSF81383">
    <property type="entry name" value="F-box domain"/>
    <property type="match status" value="1"/>
</dbReference>
<feature type="compositionally biased region" description="Low complexity" evidence="1">
    <location>
        <begin position="188"/>
        <end position="210"/>
    </location>
</feature>
<feature type="region of interest" description="Disordered" evidence="1">
    <location>
        <begin position="188"/>
        <end position="225"/>
    </location>
</feature>
<evidence type="ECO:0000313" key="3">
    <source>
        <dbReference type="EMBL" id="CAL1694408.1"/>
    </source>
</evidence>
<proteinExistence type="predicted"/>
<dbReference type="SMART" id="SM00367">
    <property type="entry name" value="LRR_CC"/>
    <property type="match status" value="8"/>
</dbReference>
<dbReference type="Gene3D" id="3.80.10.10">
    <property type="entry name" value="Ribonuclease Inhibitor"/>
    <property type="match status" value="2"/>
</dbReference>